<gene>
    <name evidence="1" type="ORF">RUM43_001436</name>
</gene>
<sequence>MRCDEFKSAAYRGREASVSRRKKHGEVKEKMCKRSNSFILAVVNRSGTLVPGSFTGNRKISGEKLTESNLIEDKKSVNMFFPHALNLFVLENSVAENGKTS</sequence>
<evidence type="ECO:0000313" key="1">
    <source>
        <dbReference type="EMBL" id="KAK6645160.1"/>
    </source>
</evidence>
<organism evidence="1 2">
    <name type="scientific">Polyplax serrata</name>
    <name type="common">Common mouse louse</name>
    <dbReference type="NCBI Taxonomy" id="468196"/>
    <lineage>
        <taxon>Eukaryota</taxon>
        <taxon>Metazoa</taxon>
        <taxon>Ecdysozoa</taxon>
        <taxon>Arthropoda</taxon>
        <taxon>Hexapoda</taxon>
        <taxon>Insecta</taxon>
        <taxon>Pterygota</taxon>
        <taxon>Neoptera</taxon>
        <taxon>Paraneoptera</taxon>
        <taxon>Psocodea</taxon>
        <taxon>Troctomorpha</taxon>
        <taxon>Phthiraptera</taxon>
        <taxon>Anoplura</taxon>
        <taxon>Polyplacidae</taxon>
        <taxon>Polyplax</taxon>
    </lineage>
</organism>
<reference evidence="1 2" key="1">
    <citation type="submission" date="2023-10" db="EMBL/GenBank/DDBJ databases">
        <title>Genomes of two closely related lineages of the louse Polyplax serrata with different host specificities.</title>
        <authorList>
            <person name="Martinu J."/>
            <person name="Tarabai H."/>
            <person name="Stefka J."/>
            <person name="Hypsa V."/>
        </authorList>
    </citation>
    <scope>NUCLEOTIDE SEQUENCE [LARGE SCALE GENOMIC DNA]</scope>
    <source>
        <strain evidence="1">HR10_N</strain>
    </source>
</reference>
<dbReference type="AlphaFoldDB" id="A0AAN8XQP4"/>
<protein>
    <submittedName>
        <fullName evidence="1">Uncharacterized protein</fullName>
    </submittedName>
</protein>
<comment type="caution">
    <text evidence="1">The sequence shown here is derived from an EMBL/GenBank/DDBJ whole genome shotgun (WGS) entry which is preliminary data.</text>
</comment>
<proteinExistence type="predicted"/>
<dbReference type="Proteomes" id="UP001372834">
    <property type="component" value="Unassembled WGS sequence"/>
</dbReference>
<name>A0AAN8XQP4_POLSC</name>
<accession>A0AAN8XQP4</accession>
<evidence type="ECO:0000313" key="2">
    <source>
        <dbReference type="Proteomes" id="UP001372834"/>
    </source>
</evidence>
<dbReference type="EMBL" id="JAWJWE010000001">
    <property type="protein sequence ID" value="KAK6645160.1"/>
    <property type="molecule type" value="Genomic_DNA"/>
</dbReference>